<sequence length="99" mass="11380">MAEWQAIETAPKDGRMFLGWVDAVQYGESDDGRQFETNVSEHDFCRWNEHHGYFENMMGTVGDASHITHWMPLPEPPPPAVDPEPERDTKTIDMFEASQ</sequence>
<feature type="domain" description="DUF551" evidence="1">
    <location>
        <begin position="15"/>
        <end position="77"/>
    </location>
</feature>
<evidence type="ECO:0000313" key="2">
    <source>
        <dbReference type="EMBL" id="CAB3729772.1"/>
    </source>
</evidence>
<proteinExistence type="predicted"/>
<name>A0A6J5C893_9BURK</name>
<reference evidence="2 3" key="1">
    <citation type="submission" date="2020-04" db="EMBL/GenBank/DDBJ databases">
        <authorList>
            <person name="De Canck E."/>
        </authorList>
    </citation>
    <scope>NUCLEOTIDE SEQUENCE [LARGE SCALE GENOMIC DNA]</scope>
    <source>
        <strain evidence="2 3">LMG 22037</strain>
    </source>
</reference>
<dbReference type="RefSeq" id="WP_035483217.1">
    <property type="nucleotide sequence ID" value="NZ_CADFGL010000037.1"/>
</dbReference>
<dbReference type="Pfam" id="PF04448">
    <property type="entry name" value="DUF551"/>
    <property type="match status" value="1"/>
</dbReference>
<dbReference type="AlphaFoldDB" id="A0A6J5C893"/>
<evidence type="ECO:0000313" key="3">
    <source>
        <dbReference type="Proteomes" id="UP000494249"/>
    </source>
</evidence>
<protein>
    <recommendedName>
        <fullName evidence="1">DUF551 domain-containing protein</fullName>
    </recommendedName>
</protein>
<organism evidence="2 3">
    <name type="scientific">Paraburkholderia phenoliruptrix</name>
    <dbReference type="NCBI Taxonomy" id="252970"/>
    <lineage>
        <taxon>Bacteria</taxon>
        <taxon>Pseudomonadati</taxon>
        <taxon>Pseudomonadota</taxon>
        <taxon>Betaproteobacteria</taxon>
        <taxon>Burkholderiales</taxon>
        <taxon>Burkholderiaceae</taxon>
        <taxon>Paraburkholderia</taxon>
    </lineage>
</organism>
<dbReference type="InterPro" id="IPR007539">
    <property type="entry name" value="DUF551"/>
</dbReference>
<dbReference type="EMBL" id="CADIKB010000040">
    <property type="protein sequence ID" value="CAB3729772.1"/>
    <property type="molecule type" value="Genomic_DNA"/>
</dbReference>
<evidence type="ECO:0000259" key="1">
    <source>
        <dbReference type="Pfam" id="PF04448"/>
    </source>
</evidence>
<gene>
    <name evidence="2" type="ORF">LMG22037_05475</name>
</gene>
<dbReference type="Proteomes" id="UP000494249">
    <property type="component" value="Unassembled WGS sequence"/>
</dbReference>
<accession>A0A6J5C893</accession>